<dbReference type="EMBL" id="MU006237">
    <property type="protein sequence ID" value="KAF2821323.1"/>
    <property type="molecule type" value="Genomic_DNA"/>
</dbReference>
<dbReference type="OrthoDB" id="442087at2759"/>
<dbReference type="Gene3D" id="1.10.287.110">
    <property type="entry name" value="DnaJ domain"/>
    <property type="match status" value="1"/>
</dbReference>
<dbReference type="Proteomes" id="UP000799424">
    <property type="component" value="Unassembled WGS sequence"/>
</dbReference>
<name>A0A6A6ZKM9_9PLEO</name>
<feature type="compositionally biased region" description="Polar residues" evidence="1">
    <location>
        <begin position="74"/>
        <end position="98"/>
    </location>
</feature>
<evidence type="ECO:0000259" key="2">
    <source>
        <dbReference type="PROSITE" id="PS50076"/>
    </source>
</evidence>
<reference evidence="3" key="1">
    <citation type="journal article" date="2020" name="Stud. Mycol.">
        <title>101 Dothideomycetes genomes: a test case for predicting lifestyles and emergence of pathogens.</title>
        <authorList>
            <person name="Haridas S."/>
            <person name="Albert R."/>
            <person name="Binder M."/>
            <person name="Bloem J."/>
            <person name="Labutti K."/>
            <person name="Salamov A."/>
            <person name="Andreopoulos B."/>
            <person name="Baker S."/>
            <person name="Barry K."/>
            <person name="Bills G."/>
            <person name="Bluhm B."/>
            <person name="Cannon C."/>
            <person name="Castanera R."/>
            <person name="Culley D."/>
            <person name="Daum C."/>
            <person name="Ezra D."/>
            <person name="Gonzalez J."/>
            <person name="Henrissat B."/>
            <person name="Kuo A."/>
            <person name="Liang C."/>
            <person name="Lipzen A."/>
            <person name="Lutzoni F."/>
            <person name="Magnuson J."/>
            <person name="Mondo S."/>
            <person name="Nolan M."/>
            <person name="Ohm R."/>
            <person name="Pangilinan J."/>
            <person name="Park H.-J."/>
            <person name="Ramirez L."/>
            <person name="Alfaro M."/>
            <person name="Sun H."/>
            <person name="Tritt A."/>
            <person name="Yoshinaga Y."/>
            <person name="Zwiers L.-H."/>
            <person name="Turgeon B."/>
            <person name="Goodwin S."/>
            <person name="Spatafora J."/>
            <person name="Crous P."/>
            <person name="Grigoriev I."/>
        </authorList>
    </citation>
    <scope>NUCLEOTIDE SEQUENCE</scope>
    <source>
        <strain evidence="3">CBS 113818</strain>
    </source>
</reference>
<dbReference type="AlphaFoldDB" id="A0A6A6ZKM9"/>
<dbReference type="InterPro" id="IPR036869">
    <property type="entry name" value="J_dom_sf"/>
</dbReference>
<dbReference type="PANTHER" id="PTHR44873:SF1">
    <property type="entry name" value="DNAJ HOMOLOG SUBFAMILY C MEMBER 30, MITOCHONDRIAL"/>
    <property type="match status" value="1"/>
</dbReference>
<feature type="region of interest" description="Disordered" evidence="1">
    <location>
        <begin position="351"/>
        <end position="379"/>
    </location>
</feature>
<accession>A0A6A6ZKM9</accession>
<dbReference type="PROSITE" id="PS50076">
    <property type="entry name" value="DNAJ_2"/>
    <property type="match status" value="1"/>
</dbReference>
<evidence type="ECO:0000256" key="1">
    <source>
        <dbReference type="SAM" id="MobiDB-lite"/>
    </source>
</evidence>
<dbReference type="Pfam" id="PF00226">
    <property type="entry name" value="DnaJ"/>
    <property type="match status" value="1"/>
</dbReference>
<protein>
    <submittedName>
        <fullName evidence="3">DnaJ-domain-containing protein</fullName>
    </submittedName>
</protein>
<feature type="compositionally biased region" description="Basic and acidic residues" evidence="1">
    <location>
        <begin position="108"/>
        <end position="118"/>
    </location>
</feature>
<dbReference type="CDD" id="cd06257">
    <property type="entry name" value="DnaJ"/>
    <property type="match status" value="1"/>
</dbReference>
<dbReference type="SUPFAM" id="SSF46565">
    <property type="entry name" value="Chaperone J-domain"/>
    <property type="match status" value="1"/>
</dbReference>
<feature type="domain" description="J" evidence="2">
    <location>
        <begin position="9"/>
        <end position="74"/>
    </location>
</feature>
<dbReference type="InterPro" id="IPR001623">
    <property type="entry name" value="DnaJ_domain"/>
</dbReference>
<feature type="compositionally biased region" description="Basic and acidic residues" evidence="1">
    <location>
        <begin position="352"/>
        <end position="362"/>
    </location>
</feature>
<feature type="region of interest" description="Disordered" evidence="1">
    <location>
        <begin position="225"/>
        <end position="244"/>
    </location>
</feature>
<evidence type="ECO:0000313" key="3">
    <source>
        <dbReference type="EMBL" id="KAF2821323.1"/>
    </source>
</evidence>
<dbReference type="InterPro" id="IPR053025">
    <property type="entry name" value="Mito_ATP_Synthase-Asso"/>
</dbReference>
<feature type="region of interest" description="Disordered" evidence="1">
    <location>
        <begin position="249"/>
        <end position="268"/>
    </location>
</feature>
<dbReference type="PRINTS" id="PR00625">
    <property type="entry name" value="JDOMAIN"/>
</dbReference>
<dbReference type="PANTHER" id="PTHR44873">
    <property type="entry name" value="DNAJ HOMOLOG SUBFAMILY C MEMBER 30, MITOCHONDRIAL"/>
    <property type="match status" value="1"/>
</dbReference>
<proteinExistence type="predicted"/>
<dbReference type="SMART" id="SM00271">
    <property type="entry name" value="DnaJ"/>
    <property type="match status" value="1"/>
</dbReference>
<keyword evidence="4" id="KW-1185">Reference proteome</keyword>
<sequence>MSSLNPAQDHYAILEVPREATYDIIKASFHRLALLYHPDKTGGAGRATDKMKLINVAWDTLGDHEKRRVYDNSTLSQFRVSNSTPRSAAQPTHPSQPRRQPPKTNPPTKEDLRTEAESQEKLQEWLQWERAQENSIHLFRSEVERLESDEAAHNLTISQNTTKLANDIPYWWNVLAPLSSRLSESQKSALRTQISAAEAAIRASGVQLARAREIVQQLHTEMKDRRTLEEERQTHERRARERREYLAREEEQRKYTHEAREKAEKKRKDDEAFARLYAHFESMRSKKEDGERRQKMRTCEHNMWWDKVDGARRCQHCSKPMHKFALQCPGCQTVACYACMKGFRSGCMSGVDDEKGGEESDSRSVSPDVSSYDASHGYY</sequence>
<feature type="region of interest" description="Disordered" evidence="1">
    <location>
        <begin position="74"/>
        <end position="118"/>
    </location>
</feature>
<organism evidence="3 4">
    <name type="scientific">Ophiobolus disseminans</name>
    <dbReference type="NCBI Taxonomy" id="1469910"/>
    <lineage>
        <taxon>Eukaryota</taxon>
        <taxon>Fungi</taxon>
        <taxon>Dikarya</taxon>
        <taxon>Ascomycota</taxon>
        <taxon>Pezizomycotina</taxon>
        <taxon>Dothideomycetes</taxon>
        <taxon>Pleosporomycetidae</taxon>
        <taxon>Pleosporales</taxon>
        <taxon>Pleosporineae</taxon>
        <taxon>Phaeosphaeriaceae</taxon>
        <taxon>Ophiobolus</taxon>
    </lineage>
</organism>
<evidence type="ECO:0000313" key="4">
    <source>
        <dbReference type="Proteomes" id="UP000799424"/>
    </source>
</evidence>
<gene>
    <name evidence="3" type="ORF">CC86DRAFT_359065</name>
</gene>